<keyword evidence="9" id="KW-0067">ATP-binding</keyword>
<comment type="catalytic activity">
    <reaction evidence="13">
        <text>2-(2-carboxy-4-methylthiazol-5-yl)ethyl phosphate + 4-amino-2-methyl-5-(diphosphooxymethyl)pyrimidine + 2 H(+) = thiamine phosphate + CO2 + diphosphate</text>
        <dbReference type="Rhea" id="RHEA:47848"/>
        <dbReference type="ChEBI" id="CHEBI:15378"/>
        <dbReference type="ChEBI" id="CHEBI:16526"/>
        <dbReference type="ChEBI" id="CHEBI:33019"/>
        <dbReference type="ChEBI" id="CHEBI:37575"/>
        <dbReference type="ChEBI" id="CHEBI:57841"/>
        <dbReference type="ChEBI" id="CHEBI:62890"/>
        <dbReference type="EC" id="2.5.1.3"/>
    </reaction>
</comment>
<comment type="cofactor">
    <cofactor evidence="2">
        <name>Mg(2+)</name>
        <dbReference type="ChEBI" id="CHEBI:18420"/>
    </cofactor>
</comment>
<dbReference type="CDD" id="cd01170">
    <property type="entry name" value="THZ_kinase"/>
    <property type="match status" value="1"/>
</dbReference>
<dbReference type="NCBIfam" id="NF006830">
    <property type="entry name" value="PRK09355.1"/>
    <property type="match status" value="1"/>
</dbReference>
<dbReference type="PANTHER" id="PTHR20857">
    <property type="entry name" value="THIAMINE-PHOSPHATE PYROPHOSPHORYLASE"/>
    <property type="match status" value="1"/>
</dbReference>
<dbReference type="HAMAP" id="MF_00228">
    <property type="entry name" value="Thz_kinase"/>
    <property type="match status" value="1"/>
</dbReference>
<comment type="catalytic activity">
    <reaction evidence="1">
        <text>5-(2-hydroxyethyl)-4-methylthiazole + ATP = 4-methyl-5-(2-phosphooxyethyl)-thiazole + ADP + H(+)</text>
        <dbReference type="Rhea" id="RHEA:24212"/>
        <dbReference type="ChEBI" id="CHEBI:15378"/>
        <dbReference type="ChEBI" id="CHEBI:17957"/>
        <dbReference type="ChEBI" id="CHEBI:30616"/>
        <dbReference type="ChEBI" id="CHEBI:58296"/>
        <dbReference type="ChEBI" id="CHEBI:456216"/>
        <dbReference type="EC" id="2.7.1.50"/>
    </reaction>
</comment>
<organism evidence="16 17">
    <name type="scientific">Cladobotryum mycophilum</name>
    <dbReference type="NCBI Taxonomy" id="491253"/>
    <lineage>
        <taxon>Eukaryota</taxon>
        <taxon>Fungi</taxon>
        <taxon>Dikarya</taxon>
        <taxon>Ascomycota</taxon>
        <taxon>Pezizomycotina</taxon>
        <taxon>Sordariomycetes</taxon>
        <taxon>Hypocreomycetidae</taxon>
        <taxon>Hypocreales</taxon>
        <taxon>Hypocreaceae</taxon>
        <taxon>Cladobotryum</taxon>
    </lineage>
</organism>
<evidence type="ECO:0000256" key="9">
    <source>
        <dbReference type="ARBA" id="ARBA00022840"/>
    </source>
</evidence>
<comment type="pathway">
    <text evidence="4">Cofactor biosynthesis; thiamine diphosphate biosynthesis; thiamine phosphate from 4-amino-2-methyl-5-diphosphomethylpyrimidine and 4-methyl-5-(2-phosphoethyl)-thiazole: step 1/1.</text>
</comment>
<dbReference type="SUPFAM" id="SSF51391">
    <property type="entry name" value="Thiamin phosphate synthase"/>
    <property type="match status" value="1"/>
</dbReference>
<dbReference type="PANTHER" id="PTHR20857:SF23">
    <property type="entry name" value="THIAMINE BIOSYNTHETIC BIFUNCTIONAL ENZYME"/>
    <property type="match status" value="1"/>
</dbReference>
<protein>
    <submittedName>
        <fullName evidence="16">Thiamine biosynthetic bifunctional enzyme</fullName>
    </submittedName>
</protein>
<evidence type="ECO:0000256" key="8">
    <source>
        <dbReference type="ARBA" id="ARBA00022777"/>
    </source>
</evidence>
<evidence type="ECO:0000256" key="3">
    <source>
        <dbReference type="ARBA" id="ARBA00004868"/>
    </source>
</evidence>
<dbReference type="Gene3D" id="3.40.1190.20">
    <property type="match status" value="1"/>
</dbReference>
<dbReference type="Proteomes" id="UP001338125">
    <property type="component" value="Unassembled WGS sequence"/>
</dbReference>
<evidence type="ECO:0000256" key="4">
    <source>
        <dbReference type="ARBA" id="ARBA00005165"/>
    </source>
</evidence>
<evidence type="ECO:0000256" key="11">
    <source>
        <dbReference type="ARBA" id="ARBA00022977"/>
    </source>
</evidence>
<evidence type="ECO:0000256" key="1">
    <source>
        <dbReference type="ARBA" id="ARBA00001771"/>
    </source>
</evidence>
<dbReference type="InterPro" id="IPR034291">
    <property type="entry name" value="TMP_synthase"/>
</dbReference>
<dbReference type="Gene3D" id="3.20.20.70">
    <property type="entry name" value="Aldolase class I"/>
    <property type="match status" value="1"/>
</dbReference>
<feature type="domain" description="Thiamine phosphate synthase/TenI" evidence="15">
    <location>
        <begin position="10"/>
        <end position="206"/>
    </location>
</feature>
<dbReference type="HAMAP" id="MF_00097">
    <property type="entry name" value="TMP_synthase"/>
    <property type="match status" value="1"/>
</dbReference>
<keyword evidence="5" id="KW-0808">Transferase</keyword>
<keyword evidence="17" id="KW-1185">Reference proteome</keyword>
<dbReference type="InterPro" id="IPR022998">
    <property type="entry name" value="ThiamineP_synth_TenI"/>
</dbReference>
<evidence type="ECO:0000256" key="5">
    <source>
        <dbReference type="ARBA" id="ARBA00022679"/>
    </source>
</evidence>
<dbReference type="InterPro" id="IPR000417">
    <property type="entry name" value="Hyethyz_kinase"/>
</dbReference>
<dbReference type="CDD" id="cd00564">
    <property type="entry name" value="TMP_TenI"/>
    <property type="match status" value="1"/>
</dbReference>
<comment type="caution">
    <text evidence="16">The sequence shown here is derived from an EMBL/GenBank/DDBJ whole genome shotgun (WGS) entry which is preliminary data.</text>
</comment>
<comment type="pathway">
    <text evidence="3">Cofactor biosynthesis; thiamine diphosphate biosynthesis; 4-methyl-5-(2-phosphoethyl)-thiazole from 5-(2-hydroxyethyl)-4-methylthiazole: step 1/1.</text>
</comment>
<keyword evidence="6" id="KW-0479">Metal-binding</keyword>
<keyword evidence="8" id="KW-0418">Kinase</keyword>
<evidence type="ECO:0000256" key="13">
    <source>
        <dbReference type="ARBA" id="ARBA00047851"/>
    </source>
</evidence>
<dbReference type="Pfam" id="PF02581">
    <property type="entry name" value="TMP-TENI"/>
    <property type="match status" value="1"/>
</dbReference>
<dbReference type="InterPro" id="IPR036206">
    <property type="entry name" value="ThiamineP_synth_sf"/>
</dbReference>
<evidence type="ECO:0000256" key="10">
    <source>
        <dbReference type="ARBA" id="ARBA00022842"/>
    </source>
</evidence>
<dbReference type="SUPFAM" id="SSF53613">
    <property type="entry name" value="Ribokinase-like"/>
    <property type="match status" value="1"/>
</dbReference>
<keyword evidence="7" id="KW-0547">Nucleotide-binding</keyword>
<evidence type="ECO:0000256" key="12">
    <source>
        <dbReference type="ARBA" id="ARBA00047334"/>
    </source>
</evidence>
<evidence type="ECO:0000313" key="16">
    <source>
        <dbReference type="EMBL" id="KAK5990079.1"/>
    </source>
</evidence>
<evidence type="ECO:0000259" key="15">
    <source>
        <dbReference type="Pfam" id="PF02581"/>
    </source>
</evidence>
<name>A0ABR0SDM8_9HYPO</name>
<evidence type="ECO:0000313" key="17">
    <source>
        <dbReference type="Proteomes" id="UP001338125"/>
    </source>
</evidence>
<dbReference type="InterPro" id="IPR013785">
    <property type="entry name" value="Aldolase_TIM"/>
</dbReference>
<sequence length="505" mass="52702">MSKPPVDYSVYLVTDSTPEILGDRDLVKVVEAALHGGVTCVQYRDKTCDAETAVRTARALHEVTRRYGVPLLINDRVDVAVEVGCEGVHIGQDDMEYSQARRLLGPGKIIGVSASSIQEAIKACGVGADYLGLGAVHATSTKKDTSNILGTAGVRDILSALSEAGHGAIPTVCIGGVNRQNARSVLLECSVSPRKSLDGIAVVSAIVGASDPAEAARVLLGEVVAGRIPDVLRAVHETTPLSHNMTNMVVQNFSANIALAVGASPIMSNYAEEAADIAKIGGALLINMGTVTPEGLKNYVQALKAYNDADLPVVFDPVGAGATTVRREAVKQLLAAGHFSIIKGNEGEIQTVHGASLRQRGVDSASSLSLTQRASLVRSLARRTSSVILLTGATDFLSDGSSTIRVDNGHPLLGKVTGTGCSLGTTLSAMVAAFRVGSPLIAAVAGTVMYGIAAERAARRDDVKGPGTFVPAFIDELYAVRTETANGDIEWLKAARVEVMDVRDE</sequence>
<comment type="catalytic activity">
    <reaction evidence="14">
        <text>2-[(2R,5Z)-2-carboxy-4-methylthiazol-5(2H)-ylidene]ethyl phosphate + 4-amino-2-methyl-5-(diphosphooxymethyl)pyrimidine + 2 H(+) = thiamine phosphate + CO2 + diphosphate</text>
        <dbReference type="Rhea" id="RHEA:47844"/>
        <dbReference type="ChEBI" id="CHEBI:15378"/>
        <dbReference type="ChEBI" id="CHEBI:16526"/>
        <dbReference type="ChEBI" id="CHEBI:33019"/>
        <dbReference type="ChEBI" id="CHEBI:37575"/>
        <dbReference type="ChEBI" id="CHEBI:57841"/>
        <dbReference type="ChEBI" id="CHEBI:62899"/>
        <dbReference type="EC" id="2.5.1.3"/>
    </reaction>
</comment>
<dbReference type="PRINTS" id="PR01099">
    <property type="entry name" value="HYETHTZKNASE"/>
</dbReference>
<dbReference type="Pfam" id="PF02110">
    <property type="entry name" value="HK"/>
    <property type="match status" value="1"/>
</dbReference>
<evidence type="ECO:0000256" key="6">
    <source>
        <dbReference type="ARBA" id="ARBA00022723"/>
    </source>
</evidence>
<keyword evidence="11" id="KW-0784">Thiamine biosynthesis</keyword>
<dbReference type="NCBIfam" id="TIGR00694">
    <property type="entry name" value="thiM"/>
    <property type="match status" value="1"/>
</dbReference>
<evidence type="ECO:0000256" key="2">
    <source>
        <dbReference type="ARBA" id="ARBA00001946"/>
    </source>
</evidence>
<dbReference type="EMBL" id="JAVFKD010000014">
    <property type="protein sequence ID" value="KAK5990079.1"/>
    <property type="molecule type" value="Genomic_DNA"/>
</dbReference>
<reference evidence="16 17" key="1">
    <citation type="submission" date="2024-01" db="EMBL/GenBank/DDBJ databases">
        <title>Complete genome of Cladobotryum mycophilum ATHUM6906.</title>
        <authorList>
            <person name="Christinaki A.C."/>
            <person name="Myridakis A.I."/>
            <person name="Kouvelis V.N."/>
        </authorList>
    </citation>
    <scope>NUCLEOTIDE SEQUENCE [LARGE SCALE GENOMIC DNA]</scope>
    <source>
        <strain evidence="16 17">ATHUM6906</strain>
    </source>
</reference>
<keyword evidence="10" id="KW-0460">Magnesium</keyword>
<evidence type="ECO:0000256" key="14">
    <source>
        <dbReference type="ARBA" id="ARBA00047883"/>
    </source>
</evidence>
<proteinExistence type="inferred from homology"/>
<accession>A0ABR0SDM8</accession>
<evidence type="ECO:0000256" key="7">
    <source>
        <dbReference type="ARBA" id="ARBA00022741"/>
    </source>
</evidence>
<dbReference type="InterPro" id="IPR029056">
    <property type="entry name" value="Ribokinase-like"/>
</dbReference>
<gene>
    <name evidence="16" type="ORF">PT974_08342</name>
</gene>
<comment type="catalytic activity">
    <reaction evidence="12">
        <text>4-methyl-5-(2-phosphooxyethyl)-thiazole + 4-amino-2-methyl-5-(diphosphooxymethyl)pyrimidine + H(+) = thiamine phosphate + diphosphate</text>
        <dbReference type="Rhea" id="RHEA:22328"/>
        <dbReference type="ChEBI" id="CHEBI:15378"/>
        <dbReference type="ChEBI" id="CHEBI:33019"/>
        <dbReference type="ChEBI" id="CHEBI:37575"/>
        <dbReference type="ChEBI" id="CHEBI:57841"/>
        <dbReference type="ChEBI" id="CHEBI:58296"/>
        <dbReference type="EC" id="2.5.1.3"/>
    </reaction>
</comment>
<dbReference type="NCBIfam" id="TIGR00693">
    <property type="entry name" value="thiE"/>
    <property type="match status" value="1"/>
</dbReference>